<dbReference type="GO" id="GO:0006281">
    <property type="term" value="P:DNA repair"/>
    <property type="evidence" value="ECO:0007669"/>
    <property type="project" value="TreeGrafter"/>
</dbReference>
<evidence type="ECO:0000259" key="8">
    <source>
        <dbReference type="Pfam" id="PF20946"/>
    </source>
</evidence>
<dbReference type="OrthoDB" id="427368at2759"/>
<feature type="region of interest" description="Disordered" evidence="6">
    <location>
        <begin position="689"/>
        <end position="711"/>
    </location>
</feature>
<evidence type="ECO:0000256" key="5">
    <source>
        <dbReference type="PROSITE-ProRule" id="PRU00221"/>
    </source>
</evidence>
<dbReference type="GO" id="GO:0003682">
    <property type="term" value="F:chromatin binding"/>
    <property type="evidence" value="ECO:0007669"/>
    <property type="project" value="TreeGrafter"/>
</dbReference>
<evidence type="ECO:0000256" key="6">
    <source>
        <dbReference type="SAM" id="MobiDB-lite"/>
    </source>
</evidence>
<dbReference type="Pfam" id="PF24817">
    <property type="entry name" value="WD40_WDHD1_1st"/>
    <property type="match status" value="1"/>
</dbReference>
<dbReference type="PANTHER" id="PTHR19932">
    <property type="entry name" value="WD REPEAT AND HMG-BOX DNA BINDING PROTEIN"/>
    <property type="match status" value="1"/>
</dbReference>
<dbReference type="GO" id="GO:0003677">
    <property type="term" value="F:DNA binding"/>
    <property type="evidence" value="ECO:0007669"/>
    <property type="project" value="UniProtKB-KW"/>
</dbReference>
<feature type="compositionally biased region" description="Polar residues" evidence="6">
    <location>
        <begin position="692"/>
        <end position="711"/>
    </location>
</feature>
<evidence type="ECO:0000256" key="3">
    <source>
        <dbReference type="ARBA" id="ARBA00022737"/>
    </source>
</evidence>
<dbReference type="InterPro" id="IPR022100">
    <property type="entry name" value="WDHD1/CFT4_beta-prop_2nd"/>
</dbReference>
<dbReference type="STRING" id="151549.A0A4C1VHU4"/>
<accession>A0A4C1VHU4</accession>
<gene>
    <name evidence="10" type="primary">wdhd1</name>
    <name evidence="10" type="ORF">EVAR_79439_1</name>
</gene>
<feature type="domain" description="WDHD1/CFT4 second beta-propeller" evidence="7">
    <location>
        <begin position="269"/>
        <end position="545"/>
    </location>
</feature>
<dbReference type="PROSITE" id="PS50294">
    <property type="entry name" value="WD_REPEATS_REGION"/>
    <property type="match status" value="1"/>
</dbReference>
<dbReference type="InterPro" id="IPR015943">
    <property type="entry name" value="WD40/YVTN_repeat-like_dom_sf"/>
</dbReference>
<keyword evidence="3" id="KW-0677">Repeat</keyword>
<keyword evidence="11" id="KW-1185">Reference proteome</keyword>
<comment type="subcellular location">
    <subcellularLocation>
        <location evidence="1">Nucleus</location>
    </subcellularLocation>
</comment>
<sequence length="826" mass="91356">MKIISKPLRYAHAEGYTDICYTEDGKHIITCGHDGDVRVWLDIEDDDPNSHCVGESASAVCFKENRLYVATDNHAVQAYTFPEFDKDGIVTRFTAPVTQIKTSNKMEIKCAISQCMFSPCGHYLAASTVAGQIIVWEIESGNCVGIIEHPTSHNVSAMAWNPKGNGILAYCDVAGQLGLLENCYGKDSRKLHREQDDSDNVIDQDGDNDAVVDNLIQQYESDDDNAISLEKLKNETLGINMDIDRDDSRPASRQTTVAPAPTTLPPQPPFQPSSTPTHLEHRYMCWNEVGIVRCHMSDNGDSVIDVEFHDTNVHHGLHLNNYLNHTMASLSSTVLVLACETPSKLVCISLLGSSKEWSASLPDTEEILCVAASDGLVGCATNARLLRLFTPMGTQRQVISLAGPVVILASFGSTILSVYHSSEPGISDQHLSMDIIAMHGRQVRTKTIPLPLTPGSRLTWLGTSDAGSPCSYDTAGTLRLYDVASGVWIPMCDMTVHSKGASDAWFIVSVCEATGKVRAILCRGASFPLTAPKPIVTELPLQIPLCELDSEKGQFEEQLVRWAHTTADVDVKAARELALKLFALACRSEIEQRALELMEFLKDDRLLPFAVEYASRLGRMHLADKLSNLAETWQKETDKLNVAQNIHFNELDTQETYDVNNTQDDLNASLILPVKTKEKKIENVNNIKPVSFRSSPGSRNPFKKQQSTTKNIQSPLTLTDRALVEVHSTTDLEEDKENPLKPNTGETFVDWFSRNKTTLESENPEMTPSELTRHCVRMFKTLQSKNSNAAVIVQKRKLEEELSDSTTVTNAPKQTKLSAFAFQSKS</sequence>
<dbReference type="SUPFAM" id="SSF50978">
    <property type="entry name" value="WD40 repeat-like"/>
    <property type="match status" value="2"/>
</dbReference>
<dbReference type="Pfam" id="PF20946">
    <property type="entry name" value="Ctf4_C"/>
    <property type="match status" value="1"/>
</dbReference>
<reference evidence="10 11" key="1">
    <citation type="journal article" date="2019" name="Commun. Biol.">
        <title>The bagworm genome reveals a unique fibroin gene that provides high tensile strength.</title>
        <authorList>
            <person name="Kono N."/>
            <person name="Nakamura H."/>
            <person name="Ohtoshi R."/>
            <person name="Tomita M."/>
            <person name="Numata K."/>
            <person name="Arakawa K."/>
        </authorList>
    </citation>
    <scope>NUCLEOTIDE SEQUENCE [LARGE SCALE GENOMIC DNA]</scope>
</reference>
<dbReference type="GO" id="GO:0006261">
    <property type="term" value="P:DNA-templated DNA replication"/>
    <property type="evidence" value="ECO:0007669"/>
    <property type="project" value="TreeGrafter"/>
</dbReference>
<dbReference type="GO" id="GO:0000278">
    <property type="term" value="P:mitotic cell cycle"/>
    <property type="evidence" value="ECO:0007669"/>
    <property type="project" value="TreeGrafter"/>
</dbReference>
<dbReference type="InterPro" id="IPR048591">
    <property type="entry name" value="WDHD1/CFT4_hel"/>
</dbReference>
<keyword evidence="2 5" id="KW-0853">WD repeat</keyword>
<dbReference type="InterPro" id="IPR036322">
    <property type="entry name" value="WD40_repeat_dom_sf"/>
</dbReference>
<name>A0A4C1VHU4_EUMVA</name>
<evidence type="ECO:0000313" key="11">
    <source>
        <dbReference type="Proteomes" id="UP000299102"/>
    </source>
</evidence>
<dbReference type="EMBL" id="BGZK01000334">
    <property type="protein sequence ID" value="GBP37504.1"/>
    <property type="molecule type" value="Genomic_DNA"/>
</dbReference>
<protein>
    <submittedName>
        <fullName evidence="10">WD repeat and HMG-box DNA-binding protein 1</fullName>
    </submittedName>
</protein>
<evidence type="ECO:0000259" key="9">
    <source>
        <dbReference type="Pfam" id="PF24817"/>
    </source>
</evidence>
<dbReference type="Proteomes" id="UP000299102">
    <property type="component" value="Unassembled WGS sequence"/>
</dbReference>
<dbReference type="Gene3D" id="2.130.10.10">
    <property type="entry name" value="YVTN repeat-like/Quinoprotein amine dehydrogenase"/>
    <property type="match status" value="1"/>
</dbReference>
<dbReference type="GO" id="GO:0043596">
    <property type="term" value="C:nuclear replication fork"/>
    <property type="evidence" value="ECO:0007669"/>
    <property type="project" value="TreeGrafter"/>
</dbReference>
<evidence type="ECO:0000256" key="4">
    <source>
        <dbReference type="ARBA" id="ARBA00023242"/>
    </source>
</evidence>
<keyword evidence="10" id="KW-0238">DNA-binding</keyword>
<dbReference type="InterPro" id="IPR057646">
    <property type="entry name" value="WD40_WDHD1_1st"/>
</dbReference>
<feature type="domain" description="WDHD1/CFT4 helical bundle" evidence="8">
    <location>
        <begin position="572"/>
        <end position="632"/>
    </location>
</feature>
<organism evidence="10 11">
    <name type="scientific">Eumeta variegata</name>
    <name type="common">Bagworm moth</name>
    <name type="synonym">Eumeta japonica</name>
    <dbReference type="NCBI Taxonomy" id="151549"/>
    <lineage>
        <taxon>Eukaryota</taxon>
        <taxon>Metazoa</taxon>
        <taxon>Ecdysozoa</taxon>
        <taxon>Arthropoda</taxon>
        <taxon>Hexapoda</taxon>
        <taxon>Insecta</taxon>
        <taxon>Pterygota</taxon>
        <taxon>Neoptera</taxon>
        <taxon>Endopterygota</taxon>
        <taxon>Lepidoptera</taxon>
        <taxon>Glossata</taxon>
        <taxon>Ditrysia</taxon>
        <taxon>Tineoidea</taxon>
        <taxon>Psychidae</taxon>
        <taxon>Oiketicinae</taxon>
        <taxon>Eumeta</taxon>
    </lineage>
</organism>
<dbReference type="SMART" id="SM00320">
    <property type="entry name" value="WD40"/>
    <property type="match status" value="3"/>
</dbReference>
<evidence type="ECO:0000256" key="2">
    <source>
        <dbReference type="ARBA" id="ARBA00022574"/>
    </source>
</evidence>
<dbReference type="PANTHER" id="PTHR19932:SF10">
    <property type="entry name" value="WD REPEAT AND HMG-BOX DNA-BINDING PROTEIN 1"/>
    <property type="match status" value="1"/>
</dbReference>
<evidence type="ECO:0000256" key="1">
    <source>
        <dbReference type="ARBA" id="ARBA00004123"/>
    </source>
</evidence>
<evidence type="ECO:0000259" key="7">
    <source>
        <dbReference type="Pfam" id="PF12341"/>
    </source>
</evidence>
<comment type="caution">
    <text evidence="10">The sequence shown here is derived from an EMBL/GenBank/DDBJ whole genome shotgun (WGS) entry which is preliminary data.</text>
</comment>
<proteinExistence type="predicted"/>
<dbReference type="Pfam" id="PF12341">
    <property type="entry name" value="Mcl1_mid"/>
    <property type="match status" value="1"/>
</dbReference>
<keyword evidence="4" id="KW-0539">Nucleus</keyword>
<dbReference type="PROSITE" id="PS50082">
    <property type="entry name" value="WD_REPEATS_2"/>
    <property type="match status" value="1"/>
</dbReference>
<evidence type="ECO:0000313" key="10">
    <source>
        <dbReference type="EMBL" id="GBP37504.1"/>
    </source>
</evidence>
<feature type="domain" description="WDHD1 first WD40" evidence="9">
    <location>
        <begin position="9"/>
        <end position="106"/>
    </location>
</feature>
<dbReference type="AlphaFoldDB" id="A0A4C1VHU4"/>
<feature type="region of interest" description="Disordered" evidence="6">
    <location>
        <begin position="242"/>
        <end position="276"/>
    </location>
</feature>
<dbReference type="InterPro" id="IPR001680">
    <property type="entry name" value="WD40_rpt"/>
</dbReference>
<feature type="repeat" description="WD" evidence="5">
    <location>
        <begin position="9"/>
        <end position="40"/>
    </location>
</feature>
<feature type="compositionally biased region" description="Pro residues" evidence="6">
    <location>
        <begin position="262"/>
        <end position="271"/>
    </location>
</feature>